<dbReference type="EMBL" id="JRGF01000005">
    <property type="protein sequence ID" value="KHE42257.1"/>
    <property type="molecule type" value="Genomic_DNA"/>
</dbReference>
<protein>
    <submittedName>
        <fullName evidence="3">Mannose-1-phosphate guanylyltransferase</fullName>
    </submittedName>
</protein>
<keyword evidence="3" id="KW-0548">Nucleotidyltransferase</keyword>
<dbReference type="Gene3D" id="3.90.550.10">
    <property type="entry name" value="Spore Coat Polysaccharide Biosynthesis Protein SpsA, Chain A"/>
    <property type="match status" value="1"/>
</dbReference>
<evidence type="ECO:0000313" key="4">
    <source>
        <dbReference type="Proteomes" id="UP000030889"/>
    </source>
</evidence>
<proteinExistence type="predicted"/>
<feature type="domain" description="MannoseP isomerase/GMP-like beta-helix" evidence="2">
    <location>
        <begin position="298"/>
        <end position="347"/>
    </location>
</feature>
<organism evidence="3 4">
    <name type="scientific">Alistipes inops</name>
    <dbReference type="NCBI Taxonomy" id="1501391"/>
    <lineage>
        <taxon>Bacteria</taxon>
        <taxon>Pseudomonadati</taxon>
        <taxon>Bacteroidota</taxon>
        <taxon>Bacteroidia</taxon>
        <taxon>Bacteroidales</taxon>
        <taxon>Rikenellaceae</taxon>
        <taxon>Alistipes</taxon>
    </lineage>
</organism>
<dbReference type="PANTHER" id="PTHR46390">
    <property type="entry name" value="MANNOSE-1-PHOSPHATE GUANYLYLTRANSFERASE"/>
    <property type="match status" value="1"/>
</dbReference>
<dbReference type="InterPro" id="IPR005835">
    <property type="entry name" value="NTP_transferase_dom"/>
</dbReference>
<dbReference type="Pfam" id="PF00483">
    <property type="entry name" value="NTP_transferase"/>
    <property type="match status" value="1"/>
</dbReference>
<feature type="domain" description="Nucleotidyl transferase" evidence="1">
    <location>
        <begin position="8"/>
        <end position="288"/>
    </location>
</feature>
<reference evidence="3 4" key="1">
    <citation type="submission" date="2014-09" db="EMBL/GenBank/DDBJ databases">
        <title>Alistipes sp. 627, sp. nov., a novel member of the family Rikenellaceae isolated from human faeces.</title>
        <authorList>
            <person name="Shkoporov A.N."/>
            <person name="Chaplin A.V."/>
            <person name="Motuzova O.V."/>
            <person name="Kafarskaia L.I."/>
            <person name="Khokhlova E.V."/>
            <person name="Efimov B.A."/>
        </authorList>
    </citation>
    <scope>NUCLEOTIDE SEQUENCE [LARGE SCALE GENOMIC DNA]</scope>
    <source>
        <strain evidence="3 4">627</strain>
    </source>
</reference>
<dbReference type="Proteomes" id="UP000030889">
    <property type="component" value="Unassembled WGS sequence"/>
</dbReference>
<dbReference type="InterPro" id="IPR049577">
    <property type="entry name" value="GMPP_N"/>
</dbReference>
<keyword evidence="4" id="KW-1185">Reference proteome</keyword>
<dbReference type="InterPro" id="IPR051161">
    <property type="entry name" value="Mannose-6P_isomerase_type2"/>
</dbReference>
<dbReference type="SUPFAM" id="SSF159283">
    <property type="entry name" value="Guanosine diphospho-D-mannose pyrophosphorylase/mannose-6-phosphate isomerase linker domain"/>
    <property type="match status" value="1"/>
</dbReference>
<evidence type="ECO:0000313" key="3">
    <source>
        <dbReference type="EMBL" id="KHE42257.1"/>
    </source>
</evidence>
<dbReference type="RefSeq" id="WP_035472807.1">
    <property type="nucleotide sequence ID" value="NZ_JRGF01000005.1"/>
</dbReference>
<evidence type="ECO:0000259" key="2">
    <source>
        <dbReference type="Pfam" id="PF22640"/>
    </source>
</evidence>
<dbReference type="CDD" id="cd02509">
    <property type="entry name" value="GDP-M1P_Guanylyltransferase"/>
    <property type="match status" value="1"/>
</dbReference>
<dbReference type="InterPro" id="IPR054566">
    <property type="entry name" value="ManC/GMP-like_b-helix"/>
</dbReference>
<comment type="caution">
    <text evidence="3">The sequence shown here is derived from an EMBL/GenBank/DDBJ whole genome shotgun (WGS) entry which is preliminary data.</text>
</comment>
<dbReference type="InterPro" id="IPR029044">
    <property type="entry name" value="Nucleotide-diphossugar_trans"/>
</dbReference>
<accession>A0ABR4YJ92</accession>
<name>A0ABR4YJ92_9BACT</name>
<gene>
    <name evidence="3" type="ORF">LG35_05010</name>
</gene>
<dbReference type="PANTHER" id="PTHR46390:SF1">
    <property type="entry name" value="MANNOSE-1-PHOSPHATE GUANYLYLTRANSFERASE"/>
    <property type="match status" value="1"/>
</dbReference>
<evidence type="ECO:0000259" key="1">
    <source>
        <dbReference type="Pfam" id="PF00483"/>
    </source>
</evidence>
<keyword evidence="3" id="KW-0808">Transferase</keyword>
<sequence>MNSHIYCVIMAGGAGTRFWPISRSGRPKQFLDILGTGKTFIRSTFERFAEFVPAENFLVVTNSTYRDLVLEQLPEIAPQQILAEPLGRNTAPCIAYAAFRLKATAPDSTMIVTPSDHLILNEPAFRNVVEEAVEFASSHEALVTIGVQPTRPATGYGYIQVDQPMRRDGLNKVKTFTEKPNLELAKAFLQSGEFFWNSGIFVWQTRTILESMNRMLPETCQLFASIEGDYGTDREQEGIARIYPECRAISIDYGIMEKANNVYVRCGDFGWSDIGTWGSLYEYLPKDADGNTDSPDCILFDTHGCLIKKPEGKLAVVEGLDEFIVIDTEDVLMICPKENEQNIKKFIDTARFTKGDRFI</sequence>
<dbReference type="Pfam" id="PF22640">
    <property type="entry name" value="ManC_GMP_beta-helix"/>
    <property type="match status" value="1"/>
</dbReference>
<dbReference type="GO" id="GO:0016779">
    <property type="term" value="F:nucleotidyltransferase activity"/>
    <property type="evidence" value="ECO:0007669"/>
    <property type="project" value="UniProtKB-KW"/>
</dbReference>
<dbReference type="SUPFAM" id="SSF53448">
    <property type="entry name" value="Nucleotide-diphospho-sugar transferases"/>
    <property type="match status" value="1"/>
</dbReference>